<evidence type="ECO:0000313" key="3">
    <source>
        <dbReference type="EMBL" id="GAA0878131.1"/>
    </source>
</evidence>
<reference evidence="3 4" key="1">
    <citation type="journal article" date="2019" name="Int. J. Syst. Evol. Microbiol.">
        <title>The Global Catalogue of Microorganisms (GCM) 10K type strain sequencing project: providing services to taxonomists for standard genome sequencing and annotation.</title>
        <authorList>
            <consortium name="The Broad Institute Genomics Platform"/>
            <consortium name="The Broad Institute Genome Sequencing Center for Infectious Disease"/>
            <person name="Wu L."/>
            <person name="Ma J."/>
        </authorList>
    </citation>
    <scope>NUCLEOTIDE SEQUENCE [LARGE SCALE GENOMIC DNA]</scope>
    <source>
        <strain evidence="3 4">JCM 16112</strain>
    </source>
</reference>
<dbReference type="EMBL" id="BAAAFI010000004">
    <property type="protein sequence ID" value="GAA0878131.1"/>
    <property type="molecule type" value="Genomic_DNA"/>
</dbReference>
<keyword evidence="4" id="KW-1185">Reference proteome</keyword>
<gene>
    <name evidence="3" type="ORF">GCM10009119_10990</name>
</gene>
<comment type="caution">
    <text evidence="3">The sequence shown here is derived from an EMBL/GenBank/DDBJ whole genome shotgun (WGS) entry which is preliminary data.</text>
</comment>
<keyword evidence="2" id="KW-0732">Signal</keyword>
<organism evidence="3 4">
    <name type="scientific">Algoriphagus jejuensis</name>
    <dbReference type="NCBI Taxonomy" id="419934"/>
    <lineage>
        <taxon>Bacteria</taxon>
        <taxon>Pseudomonadati</taxon>
        <taxon>Bacteroidota</taxon>
        <taxon>Cytophagia</taxon>
        <taxon>Cytophagales</taxon>
        <taxon>Cyclobacteriaceae</taxon>
        <taxon>Algoriphagus</taxon>
    </lineage>
</organism>
<proteinExistence type="predicted"/>
<dbReference type="PROSITE" id="PS51257">
    <property type="entry name" value="PROKAR_LIPOPROTEIN"/>
    <property type="match status" value="1"/>
</dbReference>
<dbReference type="RefSeq" id="WP_343849323.1">
    <property type="nucleotide sequence ID" value="NZ_BAAAFI010000004.1"/>
</dbReference>
<evidence type="ECO:0000256" key="1">
    <source>
        <dbReference type="SAM" id="MobiDB-lite"/>
    </source>
</evidence>
<feature type="region of interest" description="Disordered" evidence="1">
    <location>
        <begin position="207"/>
        <end position="226"/>
    </location>
</feature>
<name>A0ABN1MY33_9BACT</name>
<evidence type="ECO:0000256" key="2">
    <source>
        <dbReference type="SAM" id="SignalP"/>
    </source>
</evidence>
<protein>
    <submittedName>
        <fullName evidence="3">Uncharacterized protein</fullName>
    </submittedName>
</protein>
<sequence>MKNLSAPALYSILALFLGMSFTGCQNEDDPDQFTGSIEEIEEFLTPELTQIVTELGMEINTGNTPPNIEGNYLAEVVLMGSNISTDVIGHRFSDMVIKFENQNNEDLSITFSYKQSIESGLGIGALIAGSQDSFSAFLKVDVTHGADYPTAKSAMVISGTKTADGIKDYQWALFMLDNKGDSRYILNNTGRVFRELDNIARVTTQSIPSGRLAPETESPLKSAIER</sequence>
<dbReference type="Proteomes" id="UP001500469">
    <property type="component" value="Unassembled WGS sequence"/>
</dbReference>
<feature type="chain" id="PRO_5045745137" evidence="2">
    <location>
        <begin position="27"/>
        <end position="226"/>
    </location>
</feature>
<evidence type="ECO:0000313" key="4">
    <source>
        <dbReference type="Proteomes" id="UP001500469"/>
    </source>
</evidence>
<feature type="signal peptide" evidence="2">
    <location>
        <begin position="1"/>
        <end position="26"/>
    </location>
</feature>
<accession>A0ABN1MY33</accession>